<evidence type="ECO:0000259" key="1">
    <source>
        <dbReference type="PROSITE" id="PS51819"/>
    </source>
</evidence>
<comment type="caution">
    <text evidence="2">The sequence shown here is derived from an EMBL/GenBank/DDBJ whole genome shotgun (WGS) entry which is preliminary data.</text>
</comment>
<reference evidence="2 3" key="1">
    <citation type="submission" date="2020-04" db="EMBL/GenBank/DDBJ databases">
        <title>Description of novel Gluconacetobacter.</title>
        <authorList>
            <person name="Sombolestani A."/>
        </authorList>
    </citation>
    <scope>NUCLEOTIDE SEQUENCE [LARGE SCALE GENOMIC DNA]</scope>
    <source>
        <strain evidence="2 3">LMG 21311</strain>
    </source>
</reference>
<dbReference type="EMBL" id="JABEQF010000014">
    <property type="protein sequence ID" value="MBB2191260.1"/>
    <property type="molecule type" value="Genomic_DNA"/>
</dbReference>
<dbReference type="InterPro" id="IPR004360">
    <property type="entry name" value="Glyas_Fos-R_dOase_dom"/>
</dbReference>
<dbReference type="Pfam" id="PF00903">
    <property type="entry name" value="Glyoxalase"/>
    <property type="match status" value="1"/>
</dbReference>
<evidence type="ECO:0000313" key="3">
    <source>
        <dbReference type="Proteomes" id="UP000555756"/>
    </source>
</evidence>
<evidence type="ECO:0000313" key="2">
    <source>
        <dbReference type="EMBL" id="MBB2191260.1"/>
    </source>
</evidence>
<sequence length="126" mass="13489">MIDHVSIAVTHIPRARAFYDRVLAPLGLACTAGDETSYAGYGLEGDAPFFWLTLQDAPVGRTHVAFTADSQAMVQDFHLSALAAGARDHGSPGLRPAYGPDYYAAYILDPDGHNIEAICRIPGDIT</sequence>
<dbReference type="Gene3D" id="3.10.180.10">
    <property type="entry name" value="2,3-Dihydroxybiphenyl 1,2-Dioxygenase, domain 1"/>
    <property type="match status" value="1"/>
</dbReference>
<gene>
    <name evidence="2" type="ORF">HLH34_15035</name>
</gene>
<dbReference type="InterPro" id="IPR029068">
    <property type="entry name" value="Glyas_Bleomycin-R_OHBP_Dase"/>
</dbReference>
<protein>
    <submittedName>
        <fullName evidence="2">VOC family protein</fullName>
    </submittedName>
</protein>
<dbReference type="RefSeq" id="WP_183120392.1">
    <property type="nucleotide sequence ID" value="NZ_JABEQF010000014.1"/>
</dbReference>
<dbReference type="SUPFAM" id="SSF54593">
    <property type="entry name" value="Glyoxalase/Bleomycin resistance protein/Dihydroxybiphenyl dioxygenase"/>
    <property type="match status" value="1"/>
</dbReference>
<organism evidence="2 3">
    <name type="scientific">Gluconacetobacter azotocaptans</name>
    <dbReference type="NCBI Taxonomy" id="142834"/>
    <lineage>
        <taxon>Bacteria</taxon>
        <taxon>Pseudomonadati</taxon>
        <taxon>Pseudomonadota</taxon>
        <taxon>Alphaproteobacteria</taxon>
        <taxon>Acetobacterales</taxon>
        <taxon>Acetobacteraceae</taxon>
        <taxon>Gluconacetobacter</taxon>
    </lineage>
</organism>
<dbReference type="PANTHER" id="PTHR35006">
    <property type="entry name" value="GLYOXALASE FAMILY PROTEIN (AFU_ORTHOLOGUE AFUA_5G14830)"/>
    <property type="match status" value="1"/>
</dbReference>
<dbReference type="AlphaFoldDB" id="A0A7W4JUQ5"/>
<dbReference type="PROSITE" id="PS51819">
    <property type="entry name" value="VOC"/>
    <property type="match status" value="1"/>
</dbReference>
<dbReference type="InterPro" id="IPR037523">
    <property type="entry name" value="VOC_core"/>
</dbReference>
<dbReference type="PANTHER" id="PTHR35006:SF2">
    <property type="entry name" value="GLYOXALASE FAMILY PROTEIN (AFU_ORTHOLOGUE AFUA_5G14830)"/>
    <property type="match status" value="1"/>
</dbReference>
<proteinExistence type="predicted"/>
<dbReference type="Proteomes" id="UP000555756">
    <property type="component" value="Unassembled WGS sequence"/>
</dbReference>
<feature type="domain" description="VOC" evidence="1">
    <location>
        <begin position="1"/>
        <end position="120"/>
    </location>
</feature>
<accession>A0A7W4JUQ5</accession>
<keyword evidence="3" id="KW-1185">Reference proteome</keyword>
<name>A0A7W4JUQ5_9PROT</name>
<dbReference type="CDD" id="cd07262">
    <property type="entry name" value="VOC_like"/>
    <property type="match status" value="1"/>
</dbReference>